<evidence type="ECO:0000256" key="2">
    <source>
        <dbReference type="SAM" id="MobiDB-lite"/>
    </source>
</evidence>
<dbReference type="Proteomes" id="UP000625574">
    <property type="component" value="Unassembled WGS sequence"/>
</dbReference>
<evidence type="ECO:0000313" key="5">
    <source>
        <dbReference type="Proteomes" id="UP000625574"/>
    </source>
</evidence>
<gene>
    <name evidence="4" type="ORF">JDV76_09625</name>
</gene>
<organism evidence="4 5">
    <name type="scientific">Corynebacterium marambiense</name>
    <dbReference type="NCBI Taxonomy" id="2765364"/>
    <lineage>
        <taxon>Bacteria</taxon>
        <taxon>Bacillati</taxon>
        <taxon>Actinomycetota</taxon>
        <taxon>Actinomycetes</taxon>
        <taxon>Mycobacteriales</taxon>
        <taxon>Corynebacteriaceae</taxon>
        <taxon>Corynebacterium</taxon>
    </lineage>
</organism>
<comment type="caution">
    <text evidence="4">The sequence shown here is derived from an EMBL/GenBank/DDBJ whole genome shotgun (WGS) entry which is preliminary data.</text>
</comment>
<keyword evidence="5" id="KW-1185">Reference proteome</keyword>
<keyword evidence="1" id="KW-0238">DNA-binding</keyword>
<dbReference type="InterPro" id="IPR001387">
    <property type="entry name" value="Cro/C1-type_HTH"/>
</dbReference>
<name>A0ABS0VXW4_9CORY</name>
<feature type="region of interest" description="Disordered" evidence="2">
    <location>
        <begin position="64"/>
        <end position="104"/>
    </location>
</feature>
<dbReference type="PANTHER" id="PTHR46558:SF4">
    <property type="entry name" value="DNA-BIDING PHAGE PROTEIN"/>
    <property type="match status" value="1"/>
</dbReference>
<proteinExistence type="predicted"/>
<protein>
    <submittedName>
        <fullName evidence="4">Helix-turn-helix transcriptional regulator</fullName>
    </submittedName>
</protein>
<dbReference type="Gene3D" id="1.10.260.40">
    <property type="entry name" value="lambda repressor-like DNA-binding domains"/>
    <property type="match status" value="1"/>
</dbReference>
<feature type="region of interest" description="Disordered" evidence="2">
    <location>
        <begin position="137"/>
        <end position="161"/>
    </location>
</feature>
<accession>A0ABS0VXW4</accession>
<dbReference type="InterPro" id="IPR010982">
    <property type="entry name" value="Lambda_DNA-bd_dom_sf"/>
</dbReference>
<sequence length="161" mass="17439">MVDNRLRQLREQHGLSQQKLADSLGVSRQTVISIEKGRYHPSLRLAFQLAECFSCRIEDIFIPHPGRGGGPGSRPGVNSLMDGSVGYDQSPPNGGGRRLGLGKTRPSVSQCPWVRAASPGTVVIPARYGRSGSSRNCRFRAPAVPRGPADRVAAGRRRPRT</sequence>
<evidence type="ECO:0000259" key="3">
    <source>
        <dbReference type="PROSITE" id="PS50943"/>
    </source>
</evidence>
<dbReference type="PROSITE" id="PS50943">
    <property type="entry name" value="HTH_CROC1"/>
    <property type="match status" value="1"/>
</dbReference>
<dbReference type="PANTHER" id="PTHR46558">
    <property type="entry name" value="TRACRIPTIONAL REGULATORY PROTEIN-RELATED-RELATED"/>
    <property type="match status" value="1"/>
</dbReference>
<dbReference type="SMART" id="SM00530">
    <property type="entry name" value="HTH_XRE"/>
    <property type="match status" value="1"/>
</dbReference>
<evidence type="ECO:0000256" key="1">
    <source>
        <dbReference type="ARBA" id="ARBA00023125"/>
    </source>
</evidence>
<dbReference type="CDD" id="cd00093">
    <property type="entry name" value="HTH_XRE"/>
    <property type="match status" value="1"/>
</dbReference>
<reference evidence="4 5" key="1">
    <citation type="submission" date="2020-12" db="EMBL/GenBank/DDBJ databases">
        <title>Genome public.</title>
        <authorList>
            <person name="Sun Q."/>
        </authorList>
    </citation>
    <scope>NUCLEOTIDE SEQUENCE [LARGE SCALE GENOMIC DNA]</scope>
    <source>
        <strain evidence="4 5">CCM 8864</strain>
    </source>
</reference>
<dbReference type="SUPFAM" id="SSF47413">
    <property type="entry name" value="lambda repressor-like DNA-binding domains"/>
    <property type="match status" value="1"/>
</dbReference>
<dbReference type="Pfam" id="PF01381">
    <property type="entry name" value="HTH_3"/>
    <property type="match status" value="1"/>
</dbReference>
<evidence type="ECO:0000313" key="4">
    <source>
        <dbReference type="EMBL" id="MBI9001221.1"/>
    </source>
</evidence>
<feature type="domain" description="HTH cro/C1-type" evidence="3">
    <location>
        <begin position="6"/>
        <end position="60"/>
    </location>
</feature>
<dbReference type="EMBL" id="JAEIOT010000011">
    <property type="protein sequence ID" value="MBI9001221.1"/>
    <property type="molecule type" value="Genomic_DNA"/>
</dbReference>